<protein>
    <submittedName>
        <fullName evidence="2">Nucleoside triphosphate pyrophosphohydrolase</fullName>
        <ecNumber evidence="2">3.6.1.9</ecNumber>
    </submittedName>
</protein>
<dbReference type="AlphaFoldDB" id="A0A7C4YHX1"/>
<dbReference type="CDD" id="cd11528">
    <property type="entry name" value="NTP-PPase_MazG_Nterm"/>
    <property type="match status" value="1"/>
</dbReference>
<dbReference type="GO" id="GO:0046052">
    <property type="term" value="P:UTP catabolic process"/>
    <property type="evidence" value="ECO:0007669"/>
    <property type="project" value="TreeGrafter"/>
</dbReference>
<name>A0A7C4YHX1_UNCW3</name>
<dbReference type="GO" id="GO:0046081">
    <property type="term" value="P:dUTP catabolic process"/>
    <property type="evidence" value="ECO:0007669"/>
    <property type="project" value="TreeGrafter"/>
</dbReference>
<dbReference type="InterPro" id="IPR048015">
    <property type="entry name" value="NTP-PPase_MazG-like_N"/>
</dbReference>
<organism evidence="2">
    <name type="scientific">candidate division WOR-3 bacterium</name>
    <dbReference type="NCBI Taxonomy" id="2052148"/>
    <lineage>
        <taxon>Bacteria</taxon>
        <taxon>Bacteria division WOR-3</taxon>
    </lineage>
</organism>
<dbReference type="NCBIfam" id="TIGR00444">
    <property type="entry name" value="mazG"/>
    <property type="match status" value="1"/>
</dbReference>
<dbReference type="GO" id="GO:0046061">
    <property type="term" value="P:dATP catabolic process"/>
    <property type="evidence" value="ECO:0007669"/>
    <property type="project" value="TreeGrafter"/>
</dbReference>
<keyword evidence="2" id="KW-0378">Hydrolase</keyword>
<dbReference type="PANTHER" id="PTHR30522:SF0">
    <property type="entry name" value="NUCLEOSIDE TRIPHOSPHATE PYROPHOSPHOHYDROLASE"/>
    <property type="match status" value="1"/>
</dbReference>
<dbReference type="GO" id="GO:0047429">
    <property type="term" value="F:nucleoside triphosphate diphosphatase activity"/>
    <property type="evidence" value="ECO:0007669"/>
    <property type="project" value="UniProtKB-EC"/>
</dbReference>
<comment type="caution">
    <text evidence="2">The sequence shown here is derived from an EMBL/GenBank/DDBJ whole genome shotgun (WGS) entry which is preliminary data.</text>
</comment>
<proteinExistence type="predicted"/>
<reference evidence="2" key="1">
    <citation type="journal article" date="2020" name="mSystems">
        <title>Genome- and Community-Level Interaction Insights into Carbon Utilization and Element Cycling Functions of Hydrothermarchaeota in Hydrothermal Sediment.</title>
        <authorList>
            <person name="Zhou Z."/>
            <person name="Liu Y."/>
            <person name="Xu W."/>
            <person name="Pan J."/>
            <person name="Luo Z.H."/>
            <person name="Li M."/>
        </authorList>
    </citation>
    <scope>NUCLEOTIDE SEQUENCE [LARGE SCALE GENOMIC DNA]</scope>
    <source>
        <strain evidence="2">SpSt-780</strain>
    </source>
</reference>
<sequence>MGKSIDKILEFFEIVRELRKKCPWDREQTIKSLTNNLLEESYEMIYEVEKNDRDKLREEIGDLILVILMMLAILEEEGEDLNKIIGNAIEKIIKRHPHVFGKEEIKTAEDVVSLWEKRKNKDWEKEGKELPALLRAYKIQKRARRKGFDWNDVSGVYEKVKEELDELKKSEDKMEEYGDLLFVVAHIGNFLDINPEIALMKACDKFVRRFSRLEKIADKKDLKKFSLKELDELWEKVKKEEKDI</sequence>
<dbReference type="CDD" id="cd11529">
    <property type="entry name" value="NTP-PPase_MazG_Cterm"/>
    <property type="match status" value="1"/>
</dbReference>
<dbReference type="SUPFAM" id="SSF101386">
    <property type="entry name" value="all-alpha NTP pyrophosphatases"/>
    <property type="match status" value="2"/>
</dbReference>
<dbReference type="InterPro" id="IPR011551">
    <property type="entry name" value="NTP_PyrPHydrolase_MazG"/>
</dbReference>
<dbReference type="GO" id="GO:0046076">
    <property type="term" value="P:dTTP catabolic process"/>
    <property type="evidence" value="ECO:0007669"/>
    <property type="project" value="TreeGrafter"/>
</dbReference>
<dbReference type="Pfam" id="PF03819">
    <property type="entry name" value="MazG"/>
    <property type="match status" value="1"/>
</dbReference>
<dbReference type="NCBIfam" id="NF007113">
    <property type="entry name" value="PRK09562.1"/>
    <property type="match status" value="1"/>
</dbReference>
<dbReference type="Gene3D" id="1.10.287.1080">
    <property type="entry name" value="MazG-like"/>
    <property type="match status" value="2"/>
</dbReference>
<accession>A0A7C4YHX1</accession>
<evidence type="ECO:0000313" key="2">
    <source>
        <dbReference type="EMBL" id="HGW92267.1"/>
    </source>
</evidence>
<gene>
    <name evidence="2" type="ORF">ENV67_06995</name>
</gene>
<feature type="domain" description="NTP pyrophosphohydrolase MazG-like" evidence="1">
    <location>
        <begin position="28"/>
        <end position="100"/>
    </location>
</feature>
<dbReference type="GO" id="GO:0006203">
    <property type="term" value="P:dGTP catabolic process"/>
    <property type="evidence" value="ECO:0007669"/>
    <property type="project" value="TreeGrafter"/>
</dbReference>
<dbReference type="EC" id="3.6.1.9" evidence="2"/>
<dbReference type="InterPro" id="IPR048011">
    <property type="entry name" value="NTP-PPase_MazG-like_C"/>
</dbReference>
<dbReference type="EMBL" id="DTHG01000086">
    <property type="protein sequence ID" value="HGW92267.1"/>
    <property type="molecule type" value="Genomic_DNA"/>
</dbReference>
<dbReference type="GO" id="GO:0046047">
    <property type="term" value="P:TTP catabolic process"/>
    <property type="evidence" value="ECO:0007669"/>
    <property type="project" value="TreeGrafter"/>
</dbReference>
<evidence type="ECO:0000259" key="1">
    <source>
        <dbReference type="Pfam" id="PF03819"/>
    </source>
</evidence>
<dbReference type="InterPro" id="IPR004518">
    <property type="entry name" value="MazG-like_dom"/>
</dbReference>
<dbReference type="PANTHER" id="PTHR30522">
    <property type="entry name" value="NUCLEOSIDE TRIPHOSPHATE PYROPHOSPHOHYDROLASE"/>
    <property type="match status" value="1"/>
</dbReference>